<proteinExistence type="predicted"/>
<dbReference type="InterPro" id="IPR036249">
    <property type="entry name" value="Thioredoxin-like_sf"/>
</dbReference>
<gene>
    <name evidence="3" type="ORF">MCOR33_004644</name>
</gene>
<protein>
    <recommendedName>
        <fullName evidence="2">Spermatogenesis-associated protein 20-like TRX domain-containing protein</fullName>
    </recommendedName>
</protein>
<feature type="compositionally biased region" description="Polar residues" evidence="1">
    <location>
        <begin position="428"/>
        <end position="447"/>
    </location>
</feature>
<reference evidence="3" key="1">
    <citation type="submission" date="2021-01" db="EMBL/GenBank/DDBJ databases">
        <title>Deciphering the adaptive evolutionary patterns associated with biogeogrpahic diversity in the finger millet blast pathogen Magnaporthe oryzae in Eastern Africa.</title>
        <authorList>
            <person name="Onyema G."/>
            <person name="Shittu T.A."/>
            <person name="Dodsworth S."/>
            <person name="Devilliers S."/>
            <person name="Muthumeenakshi S."/>
            <person name="Sreenivasaprasad S."/>
        </authorList>
    </citation>
    <scope>NUCLEOTIDE SEQUENCE</scope>
    <source>
        <strain evidence="3">D15/s37</strain>
    </source>
</reference>
<feature type="region of interest" description="Disordered" evidence="1">
    <location>
        <begin position="426"/>
        <end position="450"/>
    </location>
</feature>
<dbReference type="Pfam" id="PF03190">
    <property type="entry name" value="Thioredox_DsbH"/>
    <property type="match status" value="1"/>
</dbReference>
<comment type="caution">
    <text evidence="3">The sequence shown here is derived from an EMBL/GenBank/DDBJ whole genome shotgun (WGS) entry which is preliminary data.</text>
</comment>
<dbReference type="SUPFAM" id="SSF48208">
    <property type="entry name" value="Six-hairpin glycosidases"/>
    <property type="match status" value="1"/>
</dbReference>
<dbReference type="SUPFAM" id="SSF52833">
    <property type="entry name" value="Thioredoxin-like"/>
    <property type="match status" value="1"/>
</dbReference>
<sequence>MMSAQLQQQANAAAAAAASRGEGVATPAASETQAIEAIAPGTESPTLRNRAGDSESPYIQAHQDTPVAWQLLDKDAVALAKSQNKLIFMNIGFKACHYCRLTTQESFRNKNVATLLNSSFIPILVDREERPDIDSIYMNYIQAVNSAGGWPLNVFLTPELEPVFGGTYWPGPGRSTSSAVEDGEEPLDFLGILKKLQKVWTEQEAKCRKEAQDIVLQLREFAAEGTMGVGNTEKVPSAATTGATVNVSTGVAAPTTSTETPKKTVTASASATDLDVDLDQLEEAYANISRSFDRVNGGFNLSPKFPTPPKLSFLLRLAHLPPEVGDIVGGPEEIARATHMALATLRALRDGGLRDHIGAGFHRYSVTADWSVPHFEKMIADNALLLGVYLDAWLGQAAKEGRAPTLEDEFADVVLELGDYLGNPGSEFGSSSTCQDSLLPTSEASDSYQRKSDKHMREGAFYLWTRREFDATVSNTEDGDLTNGKHDGDFYARVAAAYWNVKEHGNIPEEQDPHDEFINQNVLRVVKTPAELSTSFGIAVDEVNQILAEARRKLRARRDSDRVRPEVDEKQVVAYNAMAMSALARAGVVLWSTGLDKHRGSAWMMCAKQAAIEMKGRLYGQETGKLSRHWFRNKKSSTDALAEDYAFLIEALLDLYDATGDKSAYLDWAKQLQDKQIEMFYDHVAPSSQNLDSDAAKTKSGSGGFYSTAEEAPDVILRLKDGMDTSQPSTNAVSASNLFRLALILDNLESSTDGTKTSRRHNYNTLARETIKAFEVEMLQYPFLFTGLLTSVVSARLGGQAVFTDDKQRLGGEDASSVIAREFACKPRGGLRALCVKRKDTTPREVSDGVSGITGGIEQLKTVSSLLSGWFRGFGI</sequence>
<feature type="domain" description="Spermatogenesis-associated protein 20-like TRX" evidence="2">
    <location>
        <begin position="49"/>
        <end position="218"/>
    </location>
</feature>
<feature type="region of interest" description="Disordered" evidence="1">
    <location>
        <begin position="24"/>
        <end position="57"/>
    </location>
</feature>
<dbReference type="PANTHER" id="PTHR42899:SF1">
    <property type="entry name" value="SPERMATOGENESIS-ASSOCIATED PROTEIN 20"/>
    <property type="match status" value="1"/>
</dbReference>
<dbReference type="Proteomes" id="UP001059893">
    <property type="component" value="Unassembled WGS sequence"/>
</dbReference>
<dbReference type="Gene3D" id="3.40.30.10">
    <property type="entry name" value="Glutaredoxin"/>
    <property type="match status" value="1"/>
</dbReference>
<accession>A0ABQ8NML9</accession>
<dbReference type="InterPro" id="IPR008928">
    <property type="entry name" value="6-hairpin_glycosidase_sf"/>
</dbReference>
<keyword evidence="4" id="KW-1185">Reference proteome</keyword>
<evidence type="ECO:0000313" key="4">
    <source>
        <dbReference type="Proteomes" id="UP001059893"/>
    </source>
</evidence>
<dbReference type="CDD" id="cd02955">
    <property type="entry name" value="SSP411"/>
    <property type="match status" value="1"/>
</dbReference>
<dbReference type="PANTHER" id="PTHR42899">
    <property type="entry name" value="SPERMATOGENESIS-ASSOCIATED PROTEIN 20"/>
    <property type="match status" value="1"/>
</dbReference>
<organism evidence="3 4">
    <name type="scientific">Pyricularia grisea</name>
    <name type="common">Crabgrass-specific blast fungus</name>
    <name type="synonym">Magnaporthe grisea</name>
    <dbReference type="NCBI Taxonomy" id="148305"/>
    <lineage>
        <taxon>Eukaryota</taxon>
        <taxon>Fungi</taxon>
        <taxon>Dikarya</taxon>
        <taxon>Ascomycota</taxon>
        <taxon>Pezizomycotina</taxon>
        <taxon>Sordariomycetes</taxon>
        <taxon>Sordariomycetidae</taxon>
        <taxon>Magnaporthales</taxon>
        <taxon>Pyriculariaceae</taxon>
        <taxon>Pyricularia</taxon>
    </lineage>
</organism>
<evidence type="ECO:0000256" key="1">
    <source>
        <dbReference type="SAM" id="MobiDB-lite"/>
    </source>
</evidence>
<evidence type="ECO:0000313" key="3">
    <source>
        <dbReference type="EMBL" id="KAI6299405.1"/>
    </source>
</evidence>
<dbReference type="EMBL" id="JABSND010000069">
    <property type="protein sequence ID" value="KAI6299405.1"/>
    <property type="molecule type" value="Genomic_DNA"/>
</dbReference>
<evidence type="ECO:0000259" key="2">
    <source>
        <dbReference type="Pfam" id="PF03190"/>
    </source>
</evidence>
<dbReference type="InterPro" id="IPR004879">
    <property type="entry name" value="Ssp411-like_TRX"/>
</dbReference>
<name>A0ABQ8NML9_PYRGI</name>
<dbReference type="InterPro" id="IPR024705">
    <property type="entry name" value="Ssp411"/>
</dbReference>